<gene>
    <name evidence="2" type="ORF">TIFTF001_040825</name>
</gene>
<keyword evidence="1" id="KW-0472">Membrane</keyword>
<keyword evidence="1" id="KW-0812">Transmembrane</keyword>
<comment type="caution">
    <text evidence="2">The sequence shown here is derived from an EMBL/GenBank/DDBJ whole genome shotgun (WGS) entry which is preliminary data.</text>
</comment>
<keyword evidence="1" id="KW-1133">Transmembrane helix</keyword>
<name>A0AA87Z6B6_FICCA</name>
<organism evidence="2 3">
    <name type="scientific">Ficus carica</name>
    <name type="common">Common fig</name>
    <dbReference type="NCBI Taxonomy" id="3494"/>
    <lineage>
        <taxon>Eukaryota</taxon>
        <taxon>Viridiplantae</taxon>
        <taxon>Streptophyta</taxon>
        <taxon>Embryophyta</taxon>
        <taxon>Tracheophyta</taxon>
        <taxon>Spermatophyta</taxon>
        <taxon>Magnoliopsida</taxon>
        <taxon>eudicotyledons</taxon>
        <taxon>Gunneridae</taxon>
        <taxon>Pentapetalae</taxon>
        <taxon>rosids</taxon>
        <taxon>fabids</taxon>
        <taxon>Rosales</taxon>
        <taxon>Moraceae</taxon>
        <taxon>Ficeae</taxon>
        <taxon>Ficus</taxon>
    </lineage>
</organism>
<sequence>MSSIVGLGTKMPVLRTGVTFVLGAMCGAFMTRGLQRCHHHEARRRWAKCARQMLVEKNASNPHENGNGTELLQHQMLFPMM</sequence>
<evidence type="ECO:0000313" key="2">
    <source>
        <dbReference type="EMBL" id="GMN26270.1"/>
    </source>
</evidence>
<reference evidence="2" key="1">
    <citation type="submission" date="2023-07" db="EMBL/GenBank/DDBJ databases">
        <title>draft genome sequence of fig (Ficus carica).</title>
        <authorList>
            <person name="Takahashi T."/>
            <person name="Nishimura K."/>
        </authorList>
    </citation>
    <scope>NUCLEOTIDE SEQUENCE</scope>
</reference>
<evidence type="ECO:0000256" key="1">
    <source>
        <dbReference type="SAM" id="Phobius"/>
    </source>
</evidence>
<dbReference type="EMBL" id="BTGU01001608">
    <property type="protein sequence ID" value="GMN26270.1"/>
    <property type="molecule type" value="Genomic_DNA"/>
</dbReference>
<proteinExistence type="predicted"/>
<feature type="transmembrane region" description="Helical" evidence="1">
    <location>
        <begin position="12"/>
        <end position="34"/>
    </location>
</feature>
<protein>
    <submittedName>
        <fullName evidence="2">Uncharacterized protein</fullName>
    </submittedName>
</protein>
<evidence type="ECO:0000313" key="3">
    <source>
        <dbReference type="Proteomes" id="UP001187192"/>
    </source>
</evidence>
<accession>A0AA87Z6B6</accession>
<dbReference type="Proteomes" id="UP001187192">
    <property type="component" value="Unassembled WGS sequence"/>
</dbReference>
<dbReference type="AlphaFoldDB" id="A0AA87Z6B6"/>
<keyword evidence="3" id="KW-1185">Reference proteome</keyword>